<dbReference type="EMBL" id="LN853148">
    <property type="protein sequence ID" value="CRY95156.1"/>
    <property type="molecule type" value="Genomic_DNA"/>
</dbReference>
<sequence>MGLAVVQVRIPHRNNLGKDDAINTFAFTTLNPVEDAAEGIATKLKDFYNAPYGVGSVPLKDFYSGEMNMANCWIRVYNWEDAKPRVPVLDTNLGVTAASVLNTYNMPGEVALCVSFAGEPESGTIAARRRGRIYLGPFNFGASTGELTNSSRPATNLVSAAVGASAALEMATPIGSVWAVHSRKDNDFVQIQNGWVDNAWDTQRRRGVQATTKNRWTAEP</sequence>
<name>A0A0H5PZK5_9ZZZZ</name>
<accession>A0A0H5PZK5</accession>
<proteinExistence type="predicted"/>
<reference evidence="1" key="1">
    <citation type="submission" date="2015-06" db="EMBL/GenBank/DDBJ databases">
        <authorList>
            <person name="Joergensen T."/>
        </authorList>
    </citation>
    <scope>NUCLEOTIDE SEQUENCE</scope>
    <source>
        <strain evidence="1">RGRH0510</strain>
    </source>
</reference>
<dbReference type="AlphaFoldDB" id="A0A0H5PZK5"/>
<reference evidence="1" key="2">
    <citation type="submission" date="2015-07" db="EMBL/GenBank/DDBJ databases">
        <title>Plasmids, circular viruses and viroids from rat gut.</title>
        <authorList>
            <person name="Jorgensen T.J."/>
            <person name="Hansen M.A."/>
            <person name="Xu Z."/>
            <person name="Tabak M.A."/>
            <person name="Sorensen S.J."/>
            <person name="Hansen L.H."/>
        </authorList>
    </citation>
    <scope>NUCLEOTIDE SEQUENCE</scope>
    <source>
        <strain evidence="1">RGRH0510</strain>
    </source>
</reference>
<organism evidence="1">
    <name type="scientific">uncultured prokaryote</name>
    <dbReference type="NCBI Taxonomy" id="198431"/>
    <lineage>
        <taxon>unclassified sequences</taxon>
        <taxon>environmental samples</taxon>
    </lineage>
</organism>
<evidence type="ECO:0000313" key="1">
    <source>
        <dbReference type="EMBL" id="CRY95156.1"/>
    </source>
</evidence>
<protein>
    <submittedName>
        <fullName evidence="1">Uncharacterized protein</fullName>
    </submittedName>
</protein>